<dbReference type="EMBL" id="JAABNR010000016">
    <property type="protein sequence ID" value="NBZ88987.1"/>
    <property type="molecule type" value="Genomic_DNA"/>
</dbReference>
<dbReference type="AlphaFoldDB" id="A0AAE5BW79"/>
<evidence type="ECO:0000313" key="3">
    <source>
        <dbReference type="Proteomes" id="UP001193501"/>
    </source>
</evidence>
<accession>A0AAE5BW79</accession>
<gene>
    <name evidence="2" type="ORF">GV832_15445</name>
</gene>
<evidence type="ECO:0000256" key="1">
    <source>
        <dbReference type="SAM" id="Phobius"/>
    </source>
</evidence>
<feature type="transmembrane region" description="Helical" evidence="1">
    <location>
        <begin position="21"/>
        <end position="41"/>
    </location>
</feature>
<feature type="transmembrane region" description="Helical" evidence="1">
    <location>
        <begin position="47"/>
        <end position="80"/>
    </location>
</feature>
<evidence type="ECO:0000313" key="2">
    <source>
        <dbReference type="EMBL" id="NBZ88987.1"/>
    </source>
</evidence>
<protein>
    <submittedName>
        <fullName evidence="2">Uncharacterized protein</fullName>
    </submittedName>
</protein>
<keyword evidence="1" id="KW-1133">Transmembrane helix</keyword>
<dbReference type="Proteomes" id="UP001193501">
    <property type="component" value="Unassembled WGS sequence"/>
</dbReference>
<organism evidence="2 3">
    <name type="scientific">Stagnihabitans tardus</name>
    <dbReference type="NCBI Taxonomy" id="2699202"/>
    <lineage>
        <taxon>Bacteria</taxon>
        <taxon>Pseudomonadati</taxon>
        <taxon>Pseudomonadota</taxon>
        <taxon>Alphaproteobacteria</taxon>
        <taxon>Rhodobacterales</taxon>
        <taxon>Paracoccaceae</taxon>
        <taxon>Stagnihabitans</taxon>
    </lineage>
</organism>
<sequence length="94" mass="10011">MTDQTPAPQLTVQLVEGRKSLTLALVLTFFFGPFGLLYVSALWGLLMIVLGAIVGVISLGLGLILIWPLSIMLAGILVFVGNGALKRKMEKAGQ</sequence>
<name>A0AAE5BW79_9RHOB</name>
<keyword evidence="1" id="KW-0812">Transmembrane</keyword>
<proteinExistence type="predicted"/>
<comment type="caution">
    <text evidence="2">The sequence shown here is derived from an EMBL/GenBank/DDBJ whole genome shotgun (WGS) entry which is preliminary data.</text>
</comment>
<dbReference type="RefSeq" id="WP_168775803.1">
    <property type="nucleotide sequence ID" value="NZ_JAABNR010000016.1"/>
</dbReference>
<reference evidence="2" key="1">
    <citation type="submission" date="2020-01" db="EMBL/GenBank/DDBJ databases">
        <authorList>
            <person name="Chen W.-M."/>
        </authorList>
    </citation>
    <scope>NUCLEOTIDE SEQUENCE</scope>
    <source>
        <strain evidence="2">CYK-10</strain>
    </source>
</reference>
<keyword evidence="3" id="KW-1185">Reference proteome</keyword>
<keyword evidence="1" id="KW-0472">Membrane</keyword>